<dbReference type="AlphaFoldDB" id="A0A0V0GRV6"/>
<reference evidence="1" key="1">
    <citation type="submission" date="2015-12" db="EMBL/GenBank/DDBJ databases">
        <title>Gene expression during late stages of embryo sac development: a critical building block for successful pollen-pistil interactions.</title>
        <authorList>
            <person name="Liu Y."/>
            <person name="Joly V."/>
            <person name="Sabar M."/>
            <person name="Matton D.P."/>
        </authorList>
    </citation>
    <scope>NUCLEOTIDE SEQUENCE</scope>
</reference>
<dbReference type="EMBL" id="GEDG01032445">
    <property type="protein sequence ID" value="JAP10812.1"/>
    <property type="molecule type" value="Transcribed_RNA"/>
</dbReference>
<proteinExistence type="predicted"/>
<organism evidence="1">
    <name type="scientific">Solanum chacoense</name>
    <name type="common">Chaco potato</name>
    <dbReference type="NCBI Taxonomy" id="4108"/>
    <lineage>
        <taxon>Eukaryota</taxon>
        <taxon>Viridiplantae</taxon>
        <taxon>Streptophyta</taxon>
        <taxon>Embryophyta</taxon>
        <taxon>Tracheophyta</taxon>
        <taxon>Spermatophyta</taxon>
        <taxon>Magnoliopsida</taxon>
        <taxon>eudicotyledons</taxon>
        <taxon>Gunneridae</taxon>
        <taxon>Pentapetalae</taxon>
        <taxon>asterids</taxon>
        <taxon>lamiids</taxon>
        <taxon>Solanales</taxon>
        <taxon>Solanaceae</taxon>
        <taxon>Solanoideae</taxon>
        <taxon>Solaneae</taxon>
        <taxon>Solanum</taxon>
    </lineage>
</organism>
<sequence>MNSLDLGGRCQRHKTMRLEMLRQPCRHQKKSLGNVEKGQMMPFVPKISNLGLAISPMLTFLRGKGLIFIIQPLFS</sequence>
<accession>A0A0V0GRV6</accession>
<protein>
    <submittedName>
        <fullName evidence="1">Putative ovule protein</fullName>
    </submittedName>
</protein>
<name>A0A0V0GRV6_SOLCH</name>
<evidence type="ECO:0000313" key="1">
    <source>
        <dbReference type="EMBL" id="JAP10812.1"/>
    </source>
</evidence>